<reference evidence="3" key="1">
    <citation type="submission" date="2024-07" db="EMBL/GenBank/DDBJ databases">
        <title>Pseudomonas strain that inhibits Aeromonas fish pathogens.</title>
        <authorList>
            <person name="Wildschutte H."/>
        </authorList>
    </citation>
    <scope>NUCLEOTIDE SEQUENCE [LARGE SCALE GENOMIC DNA]</scope>
    <source>
        <strain evidence="3">n60</strain>
    </source>
</reference>
<dbReference type="RefSeq" id="WP_156482653.1">
    <property type="nucleotide sequence ID" value="NZ_JALXPR010000163.1"/>
</dbReference>
<dbReference type="Proteomes" id="UP001560293">
    <property type="component" value="Unassembled WGS sequence"/>
</dbReference>
<evidence type="ECO:0008006" key="4">
    <source>
        <dbReference type="Google" id="ProtNLM"/>
    </source>
</evidence>
<gene>
    <name evidence="2" type="ORF">AB6N35_08210</name>
</gene>
<evidence type="ECO:0000313" key="2">
    <source>
        <dbReference type="EMBL" id="MEX6464331.1"/>
    </source>
</evidence>
<keyword evidence="3" id="KW-1185">Reference proteome</keyword>
<dbReference type="EMBL" id="JBFTEZ010000002">
    <property type="protein sequence ID" value="MEX6464331.1"/>
    <property type="molecule type" value="Genomic_DNA"/>
</dbReference>
<feature type="transmembrane region" description="Helical" evidence="1">
    <location>
        <begin position="20"/>
        <end position="38"/>
    </location>
</feature>
<evidence type="ECO:0000256" key="1">
    <source>
        <dbReference type="SAM" id="Phobius"/>
    </source>
</evidence>
<keyword evidence="1" id="KW-0812">Transmembrane</keyword>
<organism evidence="2 3">
    <name type="scientific">Dietzia cinnamea</name>
    <dbReference type="NCBI Taxonomy" id="321318"/>
    <lineage>
        <taxon>Bacteria</taxon>
        <taxon>Bacillati</taxon>
        <taxon>Actinomycetota</taxon>
        <taxon>Actinomycetes</taxon>
        <taxon>Mycobacteriales</taxon>
        <taxon>Dietziaceae</taxon>
        <taxon>Dietzia</taxon>
    </lineage>
</organism>
<comment type="caution">
    <text evidence="2">The sequence shown here is derived from an EMBL/GenBank/DDBJ whole genome shotgun (WGS) entry which is preliminary data.</text>
</comment>
<keyword evidence="1" id="KW-1133">Transmembrane helix</keyword>
<keyword evidence="1" id="KW-0472">Membrane</keyword>
<name>A0ABV3YH92_9ACTN</name>
<evidence type="ECO:0000313" key="3">
    <source>
        <dbReference type="Proteomes" id="UP001560293"/>
    </source>
</evidence>
<sequence length="81" mass="9010">MTTFAASSADAVIPLAFDVVWLLAGLVWLLIPVAIVVAERRRAAPWPETFLWFMVAFLLPVVGLIIWALYRAVDARRAASR</sequence>
<accession>A0ABV3YH92</accession>
<protein>
    <recommendedName>
        <fullName evidence="4">Cardiolipin synthase N-terminal domain-containing protein</fullName>
    </recommendedName>
</protein>
<proteinExistence type="predicted"/>
<feature type="transmembrane region" description="Helical" evidence="1">
    <location>
        <begin position="50"/>
        <end position="70"/>
    </location>
</feature>